<sequence length="163" mass="18045">MIRTLLLSGIMAFGLLVQQQAAAQQSVTINRQSFGGGYPAVLLDVKSGKITKLAKDFREEDLAGDADLWIEPRDPEINCLERAEDAKLKGLSPHLLVAEQAFDAMDEKSIPKQIDRDALRKDQIVAGTVFWLQASNNSVYKVRIDRVEPGAETLVLTIALVRR</sequence>
<dbReference type="RefSeq" id="WP_146146647.1">
    <property type="nucleotide sequence ID" value="NZ_PYGD01000001.1"/>
</dbReference>
<gene>
    <name evidence="2" type="ORF">B0I18_101789</name>
</gene>
<dbReference type="AlphaFoldDB" id="A0A2P8DBN0"/>
<feature type="signal peptide" evidence="1">
    <location>
        <begin position="1"/>
        <end position="23"/>
    </location>
</feature>
<dbReference type="EMBL" id="PYGD01000001">
    <property type="protein sequence ID" value="PSK94630.1"/>
    <property type="molecule type" value="Genomic_DNA"/>
</dbReference>
<evidence type="ECO:0000256" key="1">
    <source>
        <dbReference type="SAM" id="SignalP"/>
    </source>
</evidence>
<organism evidence="2 3">
    <name type="scientific">Taibaiella chishuiensis</name>
    <dbReference type="NCBI Taxonomy" id="1434707"/>
    <lineage>
        <taxon>Bacteria</taxon>
        <taxon>Pseudomonadati</taxon>
        <taxon>Bacteroidota</taxon>
        <taxon>Chitinophagia</taxon>
        <taxon>Chitinophagales</taxon>
        <taxon>Chitinophagaceae</taxon>
        <taxon>Taibaiella</taxon>
    </lineage>
</organism>
<reference evidence="2 3" key="1">
    <citation type="submission" date="2018-03" db="EMBL/GenBank/DDBJ databases">
        <title>Genomic Encyclopedia of Type Strains, Phase III (KMG-III): the genomes of soil and plant-associated and newly described type strains.</title>
        <authorList>
            <person name="Whitman W."/>
        </authorList>
    </citation>
    <scope>NUCLEOTIDE SEQUENCE [LARGE SCALE GENOMIC DNA]</scope>
    <source>
        <strain evidence="2 3">CGMCC 1.12700</strain>
    </source>
</reference>
<keyword evidence="3" id="KW-1185">Reference proteome</keyword>
<comment type="caution">
    <text evidence="2">The sequence shown here is derived from an EMBL/GenBank/DDBJ whole genome shotgun (WGS) entry which is preliminary data.</text>
</comment>
<name>A0A2P8DBN0_9BACT</name>
<protein>
    <submittedName>
        <fullName evidence="2">Uncharacterized protein</fullName>
    </submittedName>
</protein>
<dbReference type="Proteomes" id="UP000240572">
    <property type="component" value="Unassembled WGS sequence"/>
</dbReference>
<evidence type="ECO:0000313" key="3">
    <source>
        <dbReference type="Proteomes" id="UP000240572"/>
    </source>
</evidence>
<proteinExistence type="predicted"/>
<dbReference type="OrthoDB" id="9966490at2"/>
<feature type="chain" id="PRO_5015162864" evidence="1">
    <location>
        <begin position="24"/>
        <end position="163"/>
    </location>
</feature>
<keyword evidence="1" id="KW-0732">Signal</keyword>
<accession>A0A2P8DBN0</accession>
<evidence type="ECO:0000313" key="2">
    <source>
        <dbReference type="EMBL" id="PSK94630.1"/>
    </source>
</evidence>